<proteinExistence type="inferred from homology"/>
<feature type="transmembrane region" description="Helical" evidence="7">
    <location>
        <begin position="267"/>
        <end position="289"/>
    </location>
</feature>
<evidence type="ECO:0000256" key="6">
    <source>
        <dbReference type="ARBA" id="ARBA00023136"/>
    </source>
</evidence>
<evidence type="ECO:0000256" key="2">
    <source>
        <dbReference type="ARBA" id="ARBA00022448"/>
    </source>
</evidence>
<feature type="transmembrane region" description="Helical" evidence="7">
    <location>
        <begin position="161"/>
        <end position="182"/>
    </location>
</feature>
<keyword evidence="10" id="KW-1185">Reference proteome</keyword>
<dbReference type="EMBL" id="BAABLV010000009">
    <property type="protein sequence ID" value="GAA4892048.1"/>
    <property type="molecule type" value="Genomic_DNA"/>
</dbReference>
<keyword evidence="4 7" id="KW-0812">Transmembrane</keyword>
<evidence type="ECO:0000256" key="3">
    <source>
        <dbReference type="ARBA" id="ARBA00022475"/>
    </source>
</evidence>
<dbReference type="PANTHER" id="PTHR43005:SF1">
    <property type="entry name" value="SPERMIDINE_PUTRESCINE TRANSPORT SYSTEM PERMEASE PROTEIN"/>
    <property type="match status" value="1"/>
</dbReference>
<organism evidence="9 10">
    <name type="scientific">Tessaracoccus lubricantis</name>
    <dbReference type="NCBI Taxonomy" id="545543"/>
    <lineage>
        <taxon>Bacteria</taxon>
        <taxon>Bacillati</taxon>
        <taxon>Actinomycetota</taxon>
        <taxon>Actinomycetes</taxon>
        <taxon>Propionibacteriales</taxon>
        <taxon>Propionibacteriaceae</taxon>
        <taxon>Tessaracoccus</taxon>
    </lineage>
</organism>
<dbReference type="Pfam" id="PF00528">
    <property type="entry name" value="BPD_transp_1"/>
    <property type="match status" value="1"/>
</dbReference>
<keyword evidence="3" id="KW-1003">Cell membrane</keyword>
<evidence type="ECO:0000313" key="10">
    <source>
        <dbReference type="Proteomes" id="UP001501521"/>
    </source>
</evidence>
<protein>
    <submittedName>
        <fullName evidence="9">Sugar ABC transporter permease</fullName>
    </submittedName>
</protein>
<dbReference type="CDD" id="cd06261">
    <property type="entry name" value="TM_PBP2"/>
    <property type="match status" value="1"/>
</dbReference>
<dbReference type="Proteomes" id="UP001501521">
    <property type="component" value="Unassembled WGS sequence"/>
</dbReference>
<reference evidence="10" key="1">
    <citation type="journal article" date="2019" name="Int. J. Syst. Evol. Microbiol.">
        <title>The Global Catalogue of Microorganisms (GCM) 10K type strain sequencing project: providing services to taxonomists for standard genome sequencing and annotation.</title>
        <authorList>
            <consortium name="The Broad Institute Genomics Platform"/>
            <consortium name="The Broad Institute Genome Sequencing Center for Infectious Disease"/>
            <person name="Wu L."/>
            <person name="Ma J."/>
        </authorList>
    </citation>
    <scope>NUCLEOTIDE SEQUENCE [LARGE SCALE GENOMIC DNA]</scope>
    <source>
        <strain evidence="10">JCM 19125</strain>
    </source>
</reference>
<sequence>MPRLARHRSSTRQSHWLFALPAALFLAAFSLFPLIQLVRMSLSDVTSRTLNREWTFVGFRNYLTAFAADETQAAMWRTAIFVLVVTLSGMLLGIAGAIALRTTGRWSSVVLAVMVFCWALPPVVNGSVWKFLLASEGLINSVVLRLGLADAALPFLYDQTWALLSVAFVCSWAVIPFNVLVFRAALMQIDNEQFEAAALDGAGRWGEVRHVMLPAVRPTTLVLLILTVVYGFRSFDYIYVMTYGGPGTATNTLPFLGYLQAFQRYDYALGSTTSVIALALVLLLAAVYARSILREERS</sequence>
<evidence type="ECO:0000256" key="7">
    <source>
        <dbReference type="RuleBase" id="RU363032"/>
    </source>
</evidence>
<comment type="subcellular location">
    <subcellularLocation>
        <location evidence="1 7">Cell membrane</location>
        <topology evidence="1 7">Multi-pass membrane protein</topology>
    </subcellularLocation>
</comment>
<dbReference type="InterPro" id="IPR035906">
    <property type="entry name" value="MetI-like_sf"/>
</dbReference>
<keyword evidence="6 7" id="KW-0472">Membrane</keyword>
<dbReference type="PROSITE" id="PS50928">
    <property type="entry name" value="ABC_TM1"/>
    <property type="match status" value="1"/>
</dbReference>
<dbReference type="Gene3D" id="1.10.3720.10">
    <property type="entry name" value="MetI-like"/>
    <property type="match status" value="1"/>
</dbReference>
<feature type="transmembrane region" description="Helical" evidence="7">
    <location>
        <begin position="16"/>
        <end position="38"/>
    </location>
</feature>
<keyword evidence="2 7" id="KW-0813">Transport</keyword>
<dbReference type="SUPFAM" id="SSF161098">
    <property type="entry name" value="MetI-like"/>
    <property type="match status" value="1"/>
</dbReference>
<accession>A0ABP9F306</accession>
<gene>
    <name evidence="9" type="ORF">GCM10025789_06260</name>
</gene>
<feature type="transmembrane region" description="Helical" evidence="7">
    <location>
        <begin position="106"/>
        <end position="124"/>
    </location>
</feature>
<feature type="transmembrane region" description="Helical" evidence="7">
    <location>
        <begin position="79"/>
        <end position="100"/>
    </location>
</feature>
<comment type="caution">
    <text evidence="9">The sequence shown here is derived from an EMBL/GenBank/DDBJ whole genome shotgun (WGS) entry which is preliminary data.</text>
</comment>
<evidence type="ECO:0000313" key="9">
    <source>
        <dbReference type="EMBL" id="GAA4892048.1"/>
    </source>
</evidence>
<evidence type="ECO:0000256" key="5">
    <source>
        <dbReference type="ARBA" id="ARBA00022989"/>
    </source>
</evidence>
<feature type="transmembrane region" description="Helical" evidence="7">
    <location>
        <begin position="211"/>
        <end position="232"/>
    </location>
</feature>
<dbReference type="RefSeq" id="WP_345578861.1">
    <property type="nucleotide sequence ID" value="NZ_BAABLV010000009.1"/>
</dbReference>
<feature type="domain" description="ABC transmembrane type-1" evidence="8">
    <location>
        <begin position="75"/>
        <end position="288"/>
    </location>
</feature>
<dbReference type="InterPro" id="IPR000515">
    <property type="entry name" value="MetI-like"/>
</dbReference>
<evidence type="ECO:0000259" key="8">
    <source>
        <dbReference type="PROSITE" id="PS50928"/>
    </source>
</evidence>
<evidence type="ECO:0000256" key="4">
    <source>
        <dbReference type="ARBA" id="ARBA00022692"/>
    </source>
</evidence>
<evidence type="ECO:0000256" key="1">
    <source>
        <dbReference type="ARBA" id="ARBA00004651"/>
    </source>
</evidence>
<keyword evidence="5 7" id="KW-1133">Transmembrane helix</keyword>
<comment type="similarity">
    <text evidence="7">Belongs to the binding-protein-dependent transport system permease family.</text>
</comment>
<dbReference type="PANTHER" id="PTHR43005">
    <property type="entry name" value="BLR7065 PROTEIN"/>
    <property type="match status" value="1"/>
</dbReference>
<name>A0ABP9F306_9ACTN</name>